<evidence type="ECO:0000256" key="1">
    <source>
        <dbReference type="SAM" id="Phobius"/>
    </source>
</evidence>
<gene>
    <name evidence="3" type="ORF">KDA_30550</name>
</gene>
<keyword evidence="1" id="KW-1133">Transmembrane helix</keyword>
<dbReference type="Pfam" id="PF20016">
    <property type="entry name" value="ThsA_Macro"/>
    <property type="match status" value="1"/>
</dbReference>
<feature type="transmembrane region" description="Helical" evidence="1">
    <location>
        <begin position="48"/>
        <end position="66"/>
    </location>
</feature>
<evidence type="ECO:0000259" key="2">
    <source>
        <dbReference type="Pfam" id="PF20016"/>
    </source>
</evidence>
<dbReference type="Proteomes" id="UP000287171">
    <property type="component" value="Unassembled WGS sequence"/>
</dbReference>
<dbReference type="RefSeq" id="WP_126627901.1">
    <property type="nucleotide sequence ID" value="NZ_BIFT01000001.1"/>
</dbReference>
<feature type="domain" description="Thoeris protein ThsA Macro" evidence="2">
    <location>
        <begin position="85"/>
        <end position="265"/>
    </location>
</feature>
<accession>A0A402B868</accession>
<sequence length="284" mass="31992">MRALFSYQKTVFSWQSFKKALLLYFQAFGVIALILGVLDILFPNTFMYRYTGIAIISIISLLWAVFNTLPKREVSHQLVVPDMKITIRVGDLFQQDANIVIGFSDTFDTEKGDIIKPVSLQGQFLTAIYQDNTNQLDQDIDRALQGIASKQDNHKTRGKNKRYPIGTVATLAVGTKKYFCSAYARMENNLKAESNIKSLTVSLEKLWEEIRVKGQHDKVAMAVIGSDLARIGNASHSDLVRLIILSFVLASREKMVSPELVVVVHPANVGKLNMIEIEEFLRSF</sequence>
<name>A0A402B868_9CHLR</name>
<dbReference type="AlphaFoldDB" id="A0A402B868"/>
<keyword evidence="1" id="KW-0472">Membrane</keyword>
<reference evidence="4" key="1">
    <citation type="submission" date="2018-12" db="EMBL/GenBank/DDBJ databases">
        <title>Tengunoibacter tsumagoiensis gen. nov., sp. nov., Dictyobacter kobayashii sp. nov., D. alpinus sp. nov., and D. joshuensis sp. nov. and description of Dictyobacteraceae fam. nov. within the order Ktedonobacterales isolated from Tengu-no-mugimeshi.</title>
        <authorList>
            <person name="Wang C.M."/>
            <person name="Zheng Y."/>
            <person name="Sakai Y."/>
            <person name="Toyoda A."/>
            <person name="Minakuchi Y."/>
            <person name="Abe K."/>
            <person name="Yokota A."/>
            <person name="Yabe S."/>
        </authorList>
    </citation>
    <scope>NUCLEOTIDE SEQUENCE [LARGE SCALE GENOMIC DNA]</scope>
    <source>
        <strain evidence="4">Uno16</strain>
    </source>
</reference>
<feature type="transmembrane region" description="Helical" evidence="1">
    <location>
        <begin position="21"/>
        <end position="42"/>
    </location>
</feature>
<comment type="caution">
    <text evidence="3">The sequence shown here is derived from an EMBL/GenBank/DDBJ whole genome shotgun (WGS) entry which is preliminary data.</text>
</comment>
<keyword evidence="4" id="KW-1185">Reference proteome</keyword>
<dbReference type="InterPro" id="IPR045535">
    <property type="entry name" value="ThsA_Macro"/>
</dbReference>
<organism evidence="3 4">
    <name type="scientific">Dictyobacter alpinus</name>
    <dbReference type="NCBI Taxonomy" id="2014873"/>
    <lineage>
        <taxon>Bacteria</taxon>
        <taxon>Bacillati</taxon>
        <taxon>Chloroflexota</taxon>
        <taxon>Ktedonobacteria</taxon>
        <taxon>Ktedonobacterales</taxon>
        <taxon>Dictyobacteraceae</taxon>
        <taxon>Dictyobacter</taxon>
    </lineage>
</organism>
<proteinExistence type="predicted"/>
<keyword evidence="1" id="KW-0812">Transmembrane</keyword>
<evidence type="ECO:0000313" key="3">
    <source>
        <dbReference type="EMBL" id="GCE27571.1"/>
    </source>
</evidence>
<dbReference type="EMBL" id="BIFT01000001">
    <property type="protein sequence ID" value="GCE27571.1"/>
    <property type="molecule type" value="Genomic_DNA"/>
</dbReference>
<dbReference type="OrthoDB" id="3405809at2"/>
<evidence type="ECO:0000313" key="4">
    <source>
        <dbReference type="Proteomes" id="UP000287171"/>
    </source>
</evidence>
<protein>
    <recommendedName>
        <fullName evidence="2">Thoeris protein ThsA Macro domain-containing protein</fullName>
    </recommendedName>
</protein>